<dbReference type="Gene3D" id="1.20.1110.10">
    <property type="entry name" value="Calcium-transporting ATPase, transmembrane domain"/>
    <property type="match status" value="3"/>
</dbReference>
<dbReference type="GO" id="GO:0005388">
    <property type="term" value="F:P-type calcium transporter activity"/>
    <property type="evidence" value="ECO:0007669"/>
    <property type="project" value="UniProtKB-EC"/>
</dbReference>
<feature type="transmembrane region" description="Helical" evidence="16">
    <location>
        <begin position="760"/>
        <end position="780"/>
    </location>
</feature>
<protein>
    <recommendedName>
        <fullName evidence="2">P-type Ca(2+) transporter</fullName>
        <ecNumber evidence="2">7.2.2.10</ecNumber>
    </recommendedName>
</protein>
<dbReference type="PRINTS" id="PR00120">
    <property type="entry name" value="HATPASE"/>
</dbReference>
<evidence type="ECO:0000256" key="10">
    <source>
        <dbReference type="ARBA" id="ARBA00022842"/>
    </source>
</evidence>
<dbReference type="InterPro" id="IPR008250">
    <property type="entry name" value="ATPase_P-typ_transduc_dom_A_sf"/>
</dbReference>
<dbReference type="GO" id="GO:0046872">
    <property type="term" value="F:metal ion binding"/>
    <property type="evidence" value="ECO:0007669"/>
    <property type="project" value="UniProtKB-KW"/>
</dbReference>
<dbReference type="EC" id="7.2.2.10" evidence="2"/>
<dbReference type="InterPro" id="IPR023298">
    <property type="entry name" value="ATPase_P-typ_TM_dom_sf"/>
</dbReference>
<dbReference type="Pfam" id="PF13246">
    <property type="entry name" value="Cation_ATPase"/>
    <property type="match status" value="1"/>
</dbReference>
<dbReference type="GO" id="GO:0005524">
    <property type="term" value="F:ATP binding"/>
    <property type="evidence" value="ECO:0007669"/>
    <property type="project" value="UniProtKB-KW"/>
</dbReference>
<dbReference type="Pfam" id="PF00690">
    <property type="entry name" value="Cation_ATPase_N"/>
    <property type="match status" value="1"/>
</dbReference>
<feature type="region of interest" description="Disordered" evidence="15">
    <location>
        <begin position="1"/>
        <end position="25"/>
    </location>
</feature>
<feature type="transmembrane region" description="Helical" evidence="16">
    <location>
        <begin position="801"/>
        <end position="820"/>
    </location>
</feature>
<keyword evidence="5 16" id="KW-0812">Transmembrane</keyword>
<feature type="transmembrane region" description="Helical" evidence="16">
    <location>
        <begin position="272"/>
        <end position="299"/>
    </location>
</feature>
<dbReference type="SMART" id="SM00831">
    <property type="entry name" value="Cation_ATPase_N"/>
    <property type="match status" value="1"/>
</dbReference>
<dbReference type="InterPro" id="IPR001757">
    <property type="entry name" value="P_typ_ATPase"/>
</dbReference>
<dbReference type="PRINTS" id="PR00119">
    <property type="entry name" value="CATATPASE"/>
</dbReference>
<reference evidence="19" key="1">
    <citation type="submission" date="2017-04" db="EMBL/GenBank/DDBJ databases">
        <title>Function of individual gut microbiota members based on whole genome sequencing of pure cultures obtained from chicken caecum.</title>
        <authorList>
            <person name="Medvecky M."/>
            <person name="Cejkova D."/>
            <person name="Polansky O."/>
            <person name="Karasova D."/>
            <person name="Kubasova T."/>
            <person name="Cizek A."/>
            <person name="Rychlik I."/>
        </authorList>
    </citation>
    <scope>NUCLEOTIDE SEQUENCE [LARGE SCALE GENOMIC DNA]</scope>
    <source>
        <strain evidence="19">An90</strain>
    </source>
</reference>
<feature type="transmembrane region" description="Helical" evidence="16">
    <location>
        <begin position="233"/>
        <end position="260"/>
    </location>
</feature>
<gene>
    <name evidence="18" type="ORF">B5G41_02445</name>
</gene>
<dbReference type="eggNOG" id="COG0474">
    <property type="taxonomic scope" value="Bacteria"/>
</dbReference>
<dbReference type="GO" id="GO:0016887">
    <property type="term" value="F:ATP hydrolysis activity"/>
    <property type="evidence" value="ECO:0007669"/>
    <property type="project" value="InterPro"/>
</dbReference>
<feature type="domain" description="Cation-transporting P-type ATPase N-terminal" evidence="17">
    <location>
        <begin position="1"/>
        <end position="62"/>
    </location>
</feature>
<evidence type="ECO:0000256" key="2">
    <source>
        <dbReference type="ARBA" id="ARBA00012790"/>
    </source>
</evidence>
<comment type="caution">
    <text evidence="18">The sequence shown here is derived from an EMBL/GenBank/DDBJ whole genome shotgun (WGS) entry which is preliminary data.</text>
</comment>
<dbReference type="FunFam" id="3.40.50.1000:FF:000129">
    <property type="entry name" value="Calcium-translocating P-type ATPase PMCA-type"/>
    <property type="match status" value="1"/>
</dbReference>
<dbReference type="SFLD" id="SFLDS00003">
    <property type="entry name" value="Haloacid_Dehalogenase"/>
    <property type="match status" value="1"/>
</dbReference>
<dbReference type="InterPro" id="IPR023214">
    <property type="entry name" value="HAD_sf"/>
</dbReference>
<sequence>MIRYNPRGLSPNEVAESRRQHGDNVITPPKDDSVWKLLADKFRDPIIRILLLAAVLSLAIGFVHKDFTESIGIICAIILATCVGFWFEWDAMRRFRRLNQVNDDIPVKVMRDGAMHEVPRRDVVVGDVVYIESGETVPVDGKLVEAVSLRINESTLTGELEVDKTVDEAHFDPDATYPSNVVLRGTTVADGYGVMVSTAVGDATEAGRVTEQATVQSEEQTPLNRQLTRLSKLIGRAGIVLSIAIFCVMLGKAIFINGLLEGDWLAISQHVLHIFMVSVAIIVMAVPEGLPMSITLSLAMSMRRMLKTNNLVRRMHACETMGAVTVICTDKTGTLTQNRMHVQELVRYDALPMHDFAEIVAANSTAFLDVSGAVIGNPTEGALLEWLHAQGEDYEPLRAGAKIVDRLTFSTERKYMATIIQSGISGRRIVCVKGAPEIVRAMCAPDGKDEQVAEQLLGFQGRAMRTLAVAWAETAEDDCQRAVAAAQLHFAGVAAISDPVREDVPEAVGRCLKAGIDVKIVTGDTPATAREIARQIGLWNDARDTDLNHMTGTEFAAMSDEELLGRVQELKIMSRARPLDKQRLVRLLQQCGEVVAVTGDGTNDAPALNFANVGLSMGSGTSVAKDASDITLLDDSFASIATAVMWGRSLYRNIQRFVLFQLTINFAAILICFVGAVFGTDMPLTVVQILWVNIIMDTFAAMAMASLPPNPEVMLEKPRPRNEFIITRAMARTLFTCGIIMVAVLLGMLFWWTITTGGLTVRQLTVFFSTFVFLQFWNMFNAKGFETRHSVFSCLRGCREFFLILLAIAVGQVLIVEFGGEVFRTEPLAWREWAVIIGSTSLIAIGGEIVRAIGRRR</sequence>
<evidence type="ECO:0000256" key="9">
    <source>
        <dbReference type="ARBA" id="ARBA00022840"/>
    </source>
</evidence>
<feature type="transmembrane region" description="Helical" evidence="16">
    <location>
        <begin position="690"/>
        <end position="708"/>
    </location>
</feature>
<organism evidence="18 19">
    <name type="scientific">Alistipes onderdonkii</name>
    <dbReference type="NCBI Taxonomy" id="328813"/>
    <lineage>
        <taxon>Bacteria</taxon>
        <taxon>Pseudomonadati</taxon>
        <taxon>Bacteroidota</taxon>
        <taxon>Bacteroidia</taxon>
        <taxon>Bacteroidales</taxon>
        <taxon>Rikenellaceae</taxon>
        <taxon>Alistipes</taxon>
    </lineage>
</organism>
<keyword evidence="6" id="KW-0479">Metal-binding</keyword>
<evidence type="ECO:0000256" key="8">
    <source>
        <dbReference type="ARBA" id="ARBA00022837"/>
    </source>
</evidence>
<evidence type="ECO:0000256" key="1">
    <source>
        <dbReference type="ARBA" id="ARBA00004127"/>
    </source>
</evidence>
<dbReference type="InterPro" id="IPR044492">
    <property type="entry name" value="P_typ_ATPase_HD_dom"/>
</dbReference>
<name>A0A1Y3R1J6_9BACT</name>
<dbReference type="SUPFAM" id="SSF81653">
    <property type="entry name" value="Calcium ATPase, transduction domain A"/>
    <property type="match status" value="1"/>
</dbReference>
<dbReference type="AlphaFoldDB" id="A0A1Y3R1J6"/>
<dbReference type="SFLD" id="SFLDG00002">
    <property type="entry name" value="C1.7:_P-type_atpase_like"/>
    <property type="match status" value="1"/>
</dbReference>
<keyword evidence="10" id="KW-0460">Magnesium</keyword>
<dbReference type="Gene3D" id="3.40.50.1000">
    <property type="entry name" value="HAD superfamily/HAD-like"/>
    <property type="match status" value="2"/>
</dbReference>
<dbReference type="Proteomes" id="UP000195772">
    <property type="component" value="Unassembled WGS sequence"/>
</dbReference>
<dbReference type="GO" id="GO:0005886">
    <property type="term" value="C:plasma membrane"/>
    <property type="evidence" value="ECO:0007669"/>
    <property type="project" value="TreeGrafter"/>
</dbReference>
<proteinExistence type="predicted"/>
<feature type="transmembrane region" description="Helical" evidence="16">
    <location>
        <begin position="46"/>
        <end position="64"/>
    </location>
</feature>
<evidence type="ECO:0000256" key="6">
    <source>
        <dbReference type="ARBA" id="ARBA00022723"/>
    </source>
</evidence>
<dbReference type="InterPro" id="IPR036412">
    <property type="entry name" value="HAD-like_sf"/>
</dbReference>
<dbReference type="NCBIfam" id="TIGR01517">
    <property type="entry name" value="ATPase-IIB_Ca"/>
    <property type="match status" value="1"/>
</dbReference>
<keyword evidence="11" id="KW-1278">Translocase</keyword>
<dbReference type="OrthoDB" id="1521937at2"/>
<evidence type="ECO:0000256" key="13">
    <source>
        <dbReference type="ARBA" id="ARBA00023065"/>
    </source>
</evidence>
<evidence type="ECO:0000256" key="11">
    <source>
        <dbReference type="ARBA" id="ARBA00022967"/>
    </source>
</evidence>
<dbReference type="SUPFAM" id="SSF81665">
    <property type="entry name" value="Calcium ATPase, transmembrane domain M"/>
    <property type="match status" value="1"/>
</dbReference>
<evidence type="ECO:0000256" key="15">
    <source>
        <dbReference type="SAM" id="MobiDB-lite"/>
    </source>
</evidence>
<evidence type="ECO:0000256" key="16">
    <source>
        <dbReference type="SAM" id="Phobius"/>
    </source>
</evidence>
<evidence type="ECO:0000313" key="19">
    <source>
        <dbReference type="Proteomes" id="UP000195772"/>
    </source>
</evidence>
<dbReference type="GO" id="GO:0012505">
    <property type="term" value="C:endomembrane system"/>
    <property type="evidence" value="ECO:0007669"/>
    <property type="project" value="UniProtKB-SubCell"/>
</dbReference>
<keyword evidence="13" id="KW-0406">Ion transport</keyword>
<evidence type="ECO:0000256" key="3">
    <source>
        <dbReference type="ARBA" id="ARBA00022448"/>
    </source>
</evidence>
<dbReference type="InterPro" id="IPR059000">
    <property type="entry name" value="ATPase_P-type_domA"/>
</dbReference>
<evidence type="ECO:0000256" key="5">
    <source>
        <dbReference type="ARBA" id="ARBA00022692"/>
    </source>
</evidence>
<dbReference type="InterPro" id="IPR006408">
    <property type="entry name" value="P-type_ATPase_IIB"/>
</dbReference>
<dbReference type="PANTHER" id="PTHR24093:SF369">
    <property type="entry name" value="CALCIUM-TRANSPORTING ATPASE"/>
    <property type="match status" value="1"/>
</dbReference>
<dbReference type="SUPFAM" id="SSF56784">
    <property type="entry name" value="HAD-like"/>
    <property type="match status" value="1"/>
</dbReference>
<evidence type="ECO:0000256" key="14">
    <source>
        <dbReference type="ARBA" id="ARBA00023136"/>
    </source>
</evidence>
<dbReference type="InterPro" id="IPR018303">
    <property type="entry name" value="ATPase_P-typ_P_site"/>
</dbReference>
<keyword evidence="8" id="KW-0106">Calcium</keyword>
<dbReference type="RefSeq" id="WP_087401125.1">
    <property type="nucleotide sequence ID" value="NZ_NFHB01000001.1"/>
</dbReference>
<dbReference type="SFLD" id="SFLDF00027">
    <property type="entry name" value="p-type_atpase"/>
    <property type="match status" value="1"/>
</dbReference>
<evidence type="ECO:0000256" key="12">
    <source>
        <dbReference type="ARBA" id="ARBA00022989"/>
    </source>
</evidence>
<comment type="subcellular location">
    <subcellularLocation>
        <location evidence="1">Endomembrane system</location>
        <topology evidence="1">Multi-pass membrane protein</topology>
    </subcellularLocation>
</comment>
<keyword evidence="3" id="KW-0813">Transport</keyword>
<evidence type="ECO:0000256" key="7">
    <source>
        <dbReference type="ARBA" id="ARBA00022741"/>
    </source>
</evidence>
<accession>A0A1Y3R1J6</accession>
<evidence type="ECO:0000313" key="18">
    <source>
        <dbReference type="EMBL" id="OUN05165.1"/>
    </source>
</evidence>
<feature type="transmembrane region" description="Helical" evidence="16">
    <location>
        <begin position="657"/>
        <end position="678"/>
    </location>
</feature>
<dbReference type="InterPro" id="IPR023299">
    <property type="entry name" value="ATPase_P-typ_cyto_dom_N"/>
</dbReference>
<keyword evidence="12 16" id="KW-1133">Transmembrane helix</keyword>
<keyword evidence="14 16" id="KW-0472">Membrane</keyword>
<keyword evidence="9" id="KW-0067">ATP-binding</keyword>
<dbReference type="Pfam" id="PF00689">
    <property type="entry name" value="Cation_ATPase_C"/>
    <property type="match status" value="1"/>
</dbReference>
<keyword evidence="4" id="KW-0109">Calcium transport</keyword>
<feature type="transmembrane region" description="Helical" evidence="16">
    <location>
        <begin position="832"/>
        <end position="853"/>
    </location>
</feature>
<dbReference type="Gene3D" id="2.70.150.10">
    <property type="entry name" value="Calcium-transporting ATPase, cytoplasmic transduction domain A"/>
    <property type="match status" value="1"/>
</dbReference>
<dbReference type="InterPro" id="IPR004014">
    <property type="entry name" value="ATPase_P-typ_cation-transptr_N"/>
</dbReference>
<dbReference type="Pfam" id="PF00122">
    <property type="entry name" value="E1-E2_ATPase"/>
    <property type="match status" value="1"/>
</dbReference>
<dbReference type="NCBIfam" id="TIGR01494">
    <property type="entry name" value="ATPase_P-type"/>
    <property type="match status" value="2"/>
</dbReference>
<dbReference type="InterPro" id="IPR006068">
    <property type="entry name" value="ATPase_P-typ_cation-transptr_C"/>
</dbReference>
<dbReference type="PROSITE" id="PS00154">
    <property type="entry name" value="ATPASE_E1_E2"/>
    <property type="match status" value="1"/>
</dbReference>
<feature type="transmembrane region" description="Helical" evidence="16">
    <location>
        <begin position="70"/>
        <end position="89"/>
    </location>
</feature>
<dbReference type="Gene3D" id="3.40.1110.10">
    <property type="entry name" value="Calcium-transporting ATPase, cytoplasmic domain N"/>
    <property type="match status" value="2"/>
</dbReference>
<keyword evidence="7" id="KW-0547">Nucleotide-binding</keyword>
<dbReference type="EMBL" id="NFHB01000001">
    <property type="protein sequence ID" value="OUN05165.1"/>
    <property type="molecule type" value="Genomic_DNA"/>
</dbReference>
<evidence type="ECO:0000259" key="17">
    <source>
        <dbReference type="SMART" id="SM00831"/>
    </source>
</evidence>
<feature type="transmembrane region" description="Helical" evidence="16">
    <location>
        <begin position="729"/>
        <end position="754"/>
    </location>
</feature>
<dbReference type="PANTHER" id="PTHR24093">
    <property type="entry name" value="CATION TRANSPORTING ATPASE"/>
    <property type="match status" value="1"/>
</dbReference>
<evidence type="ECO:0000256" key="4">
    <source>
        <dbReference type="ARBA" id="ARBA00022568"/>
    </source>
</evidence>